<comment type="function">
    <text evidence="2 14">This enzyme scavenges exogenous and endogenous cytidine and 2'-deoxycytidine for UMP synthesis.</text>
</comment>
<keyword evidence="6 13" id="KW-0479">Metal-binding</keyword>
<evidence type="ECO:0000313" key="17">
    <source>
        <dbReference type="EMBL" id="GJM52323.1"/>
    </source>
</evidence>
<dbReference type="Proteomes" id="UP001208692">
    <property type="component" value="Unassembled WGS sequence"/>
</dbReference>
<evidence type="ECO:0000256" key="7">
    <source>
        <dbReference type="ARBA" id="ARBA00022801"/>
    </source>
</evidence>
<protein>
    <recommendedName>
        <fullName evidence="5 14">Cytidine deaminase</fullName>
        <ecNumber evidence="4 14">3.5.4.5</ecNumber>
    </recommendedName>
    <alternativeName>
        <fullName evidence="9 14">Cytidine aminohydrolase</fullName>
    </alternativeName>
</protein>
<dbReference type="EMBL" id="BQKB01000011">
    <property type="protein sequence ID" value="GJM52323.1"/>
    <property type="molecule type" value="Genomic_DNA"/>
</dbReference>
<dbReference type="AlphaFoldDB" id="A0AAV5APC1"/>
<feature type="binding site" evidence="13">
    <location>
        <position position="73"/>
    </location>
    <ligand>
        <name>Zn(2+)</name>
        <dbReference type="ChEBI" id="CHEBI:29105"/>
        <note>catalytic</note>
    </ligand>
</feature>
<dbReference type="InterPro" id="IPR050202">
    <property type="entry name" value="Cyt/Deoxycyt_deaminase"/>
</dbReference>
<evidence type="ECO:0000256" key="4">
    <source>
        <dbReference type="ARBA" id="ARBA00012783"/>
    </source>
</evidence>
<dbReference type="GO" id="GO:0004126">
    <property type="term" value="F:cytidine deaminase activity"/>
    <property type="evidence" value="ECO:0007669"/>
    <property type="project" value="UniProtKB-UniRule"/>
</dbReference>
<dbReference type="InterPro" id="IPR016192">
    <property type="entry name" value="APOBEC/CMP_deaminase_Zn-bd"/>
</dbReference>
<evidence type="ECO:0000256" key="11">
    <source>
        <dbReference type="ARBA" id="ARBA00049558"/>
    </source>
</evidence>
<evidence type="ECO:0000256" key="1">
    <source>
        <dbReference type="ARBA" id="ARBA00001947"/>
    </source>
</evidence>
<feature type="binding site" evidence="13">
    <location>
        <position position="112"/>
    </location>
    <ligand>
        <name>Zn(2+)</name>
        <dbReference type="ChEBI" id="CHEBI:29105"/>
        <note>catalytic</note>
    </ligand>
</feature>
<dbReference type="InterPro" id="IPR006262">
    <property type="entry name" value="Cyt_deam_tetra"/>
</dbReference>
<dbReference type="InterPro" id="IPR016193">
    <property type="entry name" value="Cytidine_deaminase-like"/>
</dbReference>
<evidence type="ECO:0000313" key="19">
    <source>
        <dbReference type="Proteomes" id="UP001208692"/>
    </source>
</evidence>
<dbReference type="NCBIfam" id="NF004064">
    <property type="entry name" value="PRK05578.1"/>
    <property type="match status" value="1"/>
</dbReference>
<feature type="active site" description="Proton donor" evidence="12">
    <location>
        <position position="75"/>
    </location>
</feature>
<dbReference type="GO" id="GO:0072527">
    <property type="term" value="P:pyrimidine-containing compound metabolic process"/>
    <property type="evidence" value="ECO:0007669"/>
    <property type="project" value="UniProtKB-ARBA"/>
</dbReference>
<dbReference type="CDD" id="cd01283">
    <property type="entry name" value="cytidine_deaminase"/>
    <property type="match status" value="1"/>
</dbReference>
<comment type="catalytic activity">
    <reaction evidence="10 14">
        <text>2'-deoxycytidine + H2O + H(+) = 2'-deoxyuridine + NH4(+)</text>
        <dbReference type="Rhea" id="RHEA:13433"/>
        <dbReference type="ChEBI" id="CHEBI:15377"/>
        <dbReference type="ChEBI" id="CHEBI:15378"/>
        <dbReference type="ChEBI" id="CHEBI:15698"/>
        <dbReference type="ChEBI" id="CHEBI:16450"/>
        <dbReference type="ChEBI" id="CHEBI:28938"/>
        <dbReference type="EC" id="3.5.4.5"/>
    </reaction>
</comment>
<sequence length="158" mass="17559">METKIHSFSYKKYDNINDLPTDLQTLMLEAIKIRNQAYVPYSSFAVGVAILLDNGEIITGNNQENAAFPSGTCAERVAIFYAMAQYPKAKIMKIAITGTNINFPKNEPVTPCGNCRQAILEYESVKKQPIEILCMGATGEVLVVSSVKDFLPFCFDEF</sequence>
<proteinExistence type="inferred from homology"/>
<reference evidence="16 19" key="1">
    <citation type="submission" date="2021-11" db="EMBL/GenBank/DDBJ databases">
        <title>Draft genome sequence of Capnocytophaga sp. strain KC07075 isolated from cat oral cavity.</title>
        <authorList>
            <person name="Suzuki M."/>
            <person name="Imaoka K."/>
            <person name="Kimura M."/>
            <person name="Morikawa S."/>
            <person name="Maeda K."/>
        </authorList>
    </citation>
    <scope>NUCLEOTIDE SEQUENCE</scope>
    <source>
        <strain evidence="16">KC07075</strain>
        <strain evidence="17 19">KC07079</strain>
    </source>
</reference>
<dbReference type="NCBIfam" id="TIGR01354">
    <property type="entry name" value="cyt_deam_tetra"/>
    <property type="match status" value="1"/>
</dbReference>
<dbReference type="PROSITE" id="PS51747">
    <property type="entry name" value="CYT_DCMP_DEAMINASES_2"/>
    <property type="match status" value="1"/>
</dbReference>
<dbReference type="GO" id="GO:0042802">
    <property type="term" value="F:identical protein binding"/>
    <property type="evidence" value="ECO:0007669"/>
    <property type="project" value="UniProtKB-ARBA"/>
</dbReference>
<feature type="binding site" evidence="13">
    <location>
        <position position="115"/>
    </location>
    <ligand>
        <name>Zn(2+)</name>
        <dbReference type="ChEBI" id="CHEBI:29105"/>
        <note>catalytic</note>
    </ligand>
</feature>
<feature type="domain" description="CMP/dCMP-type deaminase" evidence="15">
    <location>
        <begin position="21"/>
        <end position="158"/>
    </location>
</feature>
<organism evidence="16 18">
    <name type="scientific">Capnocytophaga catalasegens</name>
    <dbReference type="NCBI Taxonomy" id="1004260"/>
    <lineage>
        <taxon>Bacteria</taxon>
        <taxon>Pseudomonadati</taxon>
        <taxon>Bacteroidota</taxon>
        <taxon>Flavobacteriia</taxon>
        <taxon>Flavobacteriales</taxon>
        <taxon>Flavobacteriaceae</taxon>
        <taxon>Capnocytophaga</taxon>
    </lineage>
</organism>
<dbReference type="PANTHER" id="PTHR11644">
    <property type="entry name" value="CYTIDINE DEAMINASE"/>
    <property type="match status" value="1"/>
</dbReference>
<keyword evidence="19" id="KW-1185">Reference proteome</keyword>
<dbReference type="GO" id="GO:0005829">
    <property type="term" value="C:cytosol"/>
    <property type="evidence" value="ECO:0007669"/>
    <property type="project" value="TreeGrafter"/>
</dbReference>
<evidence type="ECO:0000256" key="6">
    <source>
        <dbReference type="ARBA" id="ARBA00022723"/>
    </source>
</evidence>
<dbReference type="Proteomes" id="UP001207736">
    <property type="component" value="Unassembled WGS sequence"/>
</dbReference>
<evidence type="ECO:0000256" key="5">
    <source>
        <dbReference type="ARBA" id="ARBA00018266"/>
    </source>
</evidence>
<dbReference type="GO" id="GO:0055086">
    <property type="term" value="P:nucleobase-containing small molecule metabolic process"/>
    <property type="evidence" value="ECO:0007669"/>
    <property type="project" value="UniProtKB-ARBA"/>
</dbReference>
<dbReference type="EMBL" id="BQKA01000001">
    <property type="protein sequence ID" value="GJM49062.1"/>
    <property type="molecule type" value="Genomic_DNA"/>
</dbReference>
<evidence type="ECO:0000256" key="13">
    <source>
        <dbReference type="PIRSR" id="PIRSR606262-3"/>
    </source>
</evidence>
<evidence type="ECO:0000313" key="18">
    <source>
        <dbReference type="Proteomes" id="UP001207736"/>
    </source>
</evidence>
<evidence type="ECO:0000256" key="10">
    <source>
        <dbReference type="ARBA" id="ARBA00049252"/>
    </source>
</evidence>
<comment type="cofactor">
    <cofactor evidence="1 13 14">
        <name>Zn(2+)</name>
        <dbReference type="ChEBI" id="CHEBI:29105"/>
    </cofactor>
</comment>
<accession>A0AAV5APC1</accession>
<evidence type="ECO:0000256" key="3">
    <source>
        <dbReference type="ARBA" id="ARBA00006576"/>
    </source>
</evidence>
<gene>
    <name evidence="16" type="primary">cdd</name>
    <name evidence="16" type="ORF">RCZ15_00380</name>
    <name evidence="17" type="ORF">RCZ16_06410</name>
</gene>
<dbReference type="Pfam" id="PF00383">
    <property type="entry name" value="dCMP_cyt_deam_1"/>
    <property type="match status" value="1"/>
</dbReference>
<evidence type="ECO:0000256" key="9">
    <source>
        <dbReference type="ARBA" id="ARBA00032005"/>
    </source>
</evidence>
<evidence type="ECO:0000256" key="14">
    <source>
        <dbReference type="RuleBase" id="RU364006"/>
    </source>
</evidence>
<evidence type="ECO:0000256" key="8">
    <source>
        <dbReference type="ARBA" id="ARBA00022833"/>
    </source>
</evidence>
<evidence type="ECO:0000256" key="2">
    <source>
        <dbReference type="ARBA" id="ARBA00003949"/>
    </source>
</evidence>
<dbReference type="SUPFAM" id="SSF53927">
    <property type="entry name" value="Cytidine deaminase-like"/>
    <property type="match status" value="1"/>
</dbReference>
<dbReference type="PROSITE" id="PS00903">
    <property type="entry name" value="CYT_DCMP_DEAMINASES_1"/>
    <property type="match status" value="1"/>
</dbReference>
<dbReference type="PANTHER" id="PTHR11644:SF2">
    <property type="entry name" value="CYTIDINE DEAMINASE"/>
    <property type="match status" value="1"/>
</dbReference>
<comment type="catalytic activity">
    <reaction evidence="11 14">
        <text>cytidine + H2O + H(+) = uridine + NH4(+)</text>
        <dbReference type="Rhea" id="RHEA:16069"/>
        <dbReference type="ChEBI" id="CHEBI:15377"/>
        <dbReference type="ChEBI" id="CHEBI:15378"/>
        <dbReference type="ChEBI" id="CHEBI:16704"/>
        <dbReference type="ChEBI" id="CHEBI:17562"/>
        <dbReference type="ChEBI" id="CHEBI:28938"/>
        <dbReference type="EC" id="3.5.4.5"/>
    </reaction>
</comment>
<dbReference type="GO" id="GO:0008270">
    <property type="term" value="F:zinc ion binding"/>
    <property type="evidence" value="ECO:0007669"/>
    <property type="project" value="UniProtKB-UniRule"/>
</dbReference>
<dbReference type="InterPro" id="IPR002125">
    <property type="entry name" value="CMP_dCMP_dom"/>
</dbReference>
<evidence type="ECO:0000256" key="12">
    <source>
        <dbReference type="PIRSR" id="PIRSR606262-1"/>
    </source>
</evidence>
<evidence type="ECO:0000313" key="16">
    <source>
        <dbReference type="EMBL" id="GJM49062.1"/>
    </source>
</evidence>
<comment type="similarity">
    <text evidence="3 14">Belongs to the cytidine and deoxycytidylate deaminase family.</text>
</comment>
<name>A0AAV5APC1_9FLAO</name>
<evidence type="ECO:0000259" key="15">
    <source>
        <dbReference type="PROSITE" id="PS51747"/>
    </source>
</evidence>
<dbReference type="EC" id="3.5.4.5" evidence="4 14"/>
<keyword evidence="8 13" id="KW-0862">Zinc</keyword>
<comment type="caution">
    <text evidence="16">The sequence shown here is derived from an EMBL/GenBank/DDBJ whole genome shotgun (WGS) entry which is preliminary data.</text>
</comment>
<dbReference type="Gene3D" id="3.40.140.10">
    <property type="entry name" value="Cytidine Deaminase, domain 2"/>
    <property type="match status" value="1"/>
</dbReference>
<keyword evidence="7 14" id="KW-0378">Hydrolase</keyword>
<dbReference type="RefSeq" id="WP_264844987.1">
    <property type="nucleotide sequence ID" value="NZ_BPMA01000002.1"/>
</dbReference>